<proteinExistence type="predicted"/>
<geneLocation type="plasmid" evidence="2 4">
    <name>pWSM1592_1</name>
</geneLocation>
<dbReference type="Proteomes" id="UP000232164">
    <property type="component" value="Unassembled WGS sequence"/>
</dbReference>
<sequence length="147" mass="16594">MSYGSLSTFAETWCRYSPDTEILEAAHNLVDQYLVFSEEEHVGNDLVDEIELPVPKPVLIKSFGLVIAAEHRPHIRALLIKAGMTLAQYCDNLGPRIRLKPTTPHGRPPAAQSRECERRLQKKLAAVAAERIELAAFYRRAFIEAMH</sequence>
<dbReference type="EMBL" id="CP104144">
    <property type="protein sequence ID" value="UWU18244.1"/>
    <property type="molecule type" value="Genomic_DNA"/>
</dbReference>
<dbReference type="Proteomes" id="UP001060123">
    <property type="component" value="Plasmid pWSM1592_1"/>
</dbReference>
<evidence type="ECO:0000313" key="2">
    <source>
        <dbReference type="EMBL" id="UWU18244.1"/>
    </source>
</evidence>
<evidence type="ECO:0000313" key="3">
    <source>
        <dbReference type="Proteomes" id="UP000232164"/>
    </source>
</evidence>
<dbReference type="AlphaFoldDB" id="A0A2N0D9S0"/>
<dbReference type="EMBL" id="PIQN01000009">
    <property type="protein sequence ID" value="PKA42847.1"/>
    <property type="molecule type" value="Genomic_DNA"/>
</dbReference>
<dbReference type="RefSeq" id="WP_027511195.1">
    <property type="nucleotide sequence ID" value="NZ_CP104144.1"/>
</dbReference>
<reference evidence="2" key="3">
    <citation type="submission" date="2022-09" db="EMBL/GenBank/DDBJ databases">
        <title>Australian commercial rhizobial inoculants.</title>
        <authorList>
            <person name="Kohlmeier M.G."/>
            <person name="O'Hara G.W."/>
            <person name="Colombi E."/>
            <person name="Ramsay J.P."/>
            <person name="Terpolilli J."/>
        </authorList>
    </citation>
    <scope>NUCLEOTIDE SEQUENCE</scope>
    <source>
        <strain evidence="2">WSM1592</strain>
        <plasmid evidence="2">pWSM1592_1</plasmid>
    </source>
</reference>
<reference evidence="1 3" key="1">
    <citation type="submission" date="2017-11" db="EMBL/GenBank/DDBJ databases">
        <authorList>
            <person name="Han C.G."/>
        </authorList>
    </citation>
    <scope>NUCLEOTIDE SEQUENCE [LARGE SCALE GENOMIC DNA]</scope>
    <source>
        <strain evidence="1 3">HCNT1</strain>
    </source>
</reference>
<evidence type="ECO:0000313" key="1">
    <source>
        <dbReference type="EMBL" id="PKA42847.1"/>
    </source>
</evidence>
<name>A0A2N0D9S0_RHISU</name>
<keyword evidence="2" id="KW-0614">Plasmid</keyword>
<keyword evidence="4" id="KW-1185">Reference proteome</keyword>
<reference evidence="1 3" key="2">
    <citation type="submission" date="2017-12" db="EMBL/GenBank/DDBJ databases">
        <title>Genome sequence of Rhizobium sullae HCNT1 isolated from Sulla coronaria nodules and featuring peculiar denitrification phenotypes.</title>
        <authorList>
            <person name="De Diego-Diaz B."/>
            <person name="Treu L."/>
            <person name="Campanaro S."/>
            <person name="Da Silva Duarte V."/>
            <person name="Basaglia M."/>
            <person name="Favaro L."/>
            <person name="Casella S."/>
            <person name="Squartini A."/>
        </authorList>
    </citation>
    <scope>NUCLEOTIDE SEQUENCE [LARGE SCALE GENOMIC DNA]</scope>
    <source>
        <strain evidence="1 3">HCNT1</strain>
    </source>
</reference>
<accession>A0A2N0D9S0</accession>
<protein>
    <submittedName>
        <fullName evidence="1">Uncharacterized protein</fullName>
    </submittedName>
</protein>
<gene>
    <name evidence="1" type="ORF">CWR43_15695</name>
    <name evidence="2" type="ORF">N2599_23575</name>
</gene>
<organism evidence="1 3">
    <name type="scientific">Rhizobium sullae</name>
    <name type="common">Rhizobium hedysari</name>
    <dbReference type="NCBI Taxonomy" id="50338"/>
    <lineage>
        <taxon>Bacteria</taxon>
        <taxon>Pseudomonadati</taxon>
        <taxon>Pseudomonadota</taxon>
        <taxon>Alphaproteobacteria</taxon>
        <taxon>Hyphomicrobiales</taxon>
        <taxon>Rhizobiaceae</taxon>
        <taxon>Rhizobium/Agrobacterium group</taxon>
        <taxon>Rhizobium</taxon>
    </lineage>
</organism>
<evidence type="ECO:0000313" key="4">
    <source>
        <dbReference type="Proteomes" id="UP001060123"/>
    </source>
</evidence>